<evidence type="ECO:0000313" key="3">
    <source>
        <dbReference type="Proteomes" id="UP000681967"/>
    </source>
</evidence>
<protein>
    <submittedName>
        <fullName evidence="2">Uncharacterized protein</fullName>
    </submittedName>
</protein>
<feature type="transmembrane region" description="Helical" evidence="1">
    <location>
        <begin position="21"/>
        <end position="41"/>
    </location>
</feature>
<accession>A0A8S3GHY2</accession>
<name>A0A8S3GHY2_9BILA</name>
<sequence length="51" mass="5925">MTRGPIDKFRDLLINRRLLSLCWGQIGVIQITAGFFTWIVVMAENGFWPSR</sequence>
<dbReference type="EMBL" id="CAJOBH010269678">
    <property type="protein sequence ID" value="CAF5163777.1"/>
    <property type="molecule type" value="Genomic_DNA"/>
</dbReference>
<dbReference type="Gene3D" id="1.20.1110.10">
    <property type="entry name" value="Calcium-transporting ATPase, transmembrane domain"/>
    <property type="match status" value="1"/>
</dbReference>
<dbReference type="AlphaFoldDB" id="A0A8S3GHY2"/>
<keyword evidence="1" id="KW-0812">Transmembrane</keyword>
<organism evidence="2 3">
    <name type="scientific">Rotaria magnacalcarata</name>
    <dbReference type="NCBI Taxonomy" id="392030"/>
    <lineage>
        <taxon>Eukaryota</taxon>
        <taxon>Metazoa</taxon>
        <taxon>Spiralia</taxon>
        <taxon>Gnathifera</taxon>
        <taxon>Rotifera</taxon>
        <taxon>Eurotatoria</taxon>
        <taxon>Bdelloidea</taxon>
        <taxon>Philodinida</taxon>
        <taxon>Philodinidae</taxon>
        <taxon>Rotaria</taxon>
    </lineage>
</organism>
<keyword evidence="1" id="KW-0472">Membrane</keyword>
<comment type="caution">
    <text evidence="2">The sequence shown here is derived from an EMBL/GenBank/DDBJ whole genome shotgun (WGS) entry which is preliminary data.</text>
</comment>
<keyword evidence="1" id="KW-1133">Transmembrane helix</keyword>
<evidence type="ECO:0000256" key="1">
    <source>
        <dbReference type="SAM" id="Phobius"/>
    </source>
</evidence>
<feature type="non-terminal residue" evidence="2">
    <location>
        <position position="1"/>
    </location>
</feature>
<evidence type="ECO:0000313" key="2">
    <source>
        <dbReference type="EMBL" id="CAF5163777.1"/>
    </source>
</evidence>
<reference evidence="2" key="1">
    <citation type="submission" date="2021-02" db="EMBL/GenBank/DDBJ databases">
        <authorList>
            <person name="Nowell W R."/>
        </authorList>
    </citation>
    <scope>NUCLEOTIDE SEQUENCE</scope>
</reference>
<dbReference type="Proteomes" id="UP000681967">
    <property type="component" value="Unassembled WGS sequence"/>
</dbReference>
<gene>
    <name evidence="2" type="ORF">BYL167_LOCUS75356</name>
</gene>
<proteinExistence type="predicted"/>